<dbReference type="RefSeq" id="WP_130609208.1">
    <property type="nucleotide sequence ID" value="NZ_SGIU01000001.1"/>
</dbReference>
<dbReference type="AlphaFoldDB" id="A0A4Q8QG50"/>
<sequence>MKSVFILVLCVLFALTSRSQSPGNDNHRNFPLIISIEFHSLSMPFKNKKLFSNIGIGIGTEVSHNGNRNWVQQFKVSWYGNRNVGGGLLVHSQAVWRPDIVSDAFGELKLGAGYLFAKRPKDSYKPTDKGWKNVGKKGKGMFVLPAGIGFGYDNFDQKTYISPYANYQFIIATKYNKSIPIVPFTLLEVGTRIHFED</sequence>
<evidence type="ECO:0000256" key="1">
    <source>
        <dbReference type="SAM" id="SignalP"/>
    </source>
</evidence>
<evidence type="ECO:0000313" key="2">
    <source>
        <dbReference type="EMBL" id="TAI48697.1"/>
    </source>
</evidence>
<feature type="chain" id="PRO_5020706114" description="Outer membrane protein beta-barrel domain-containing protein" evidence="1">
    <location>
        <begin position="22"/>
        <end position="197"/>
    </location>
</feature>
<dbReference type="EMBL" id="SGIU01000001">
    <property type="protein sequence ID" value="TAI48697.1"/>
    <property type="molecule type" value="Genomic_DNA"/>
</dbReference>
<dbReference type="OrthoDB" id="821990at2"/>
<name>A0A4Q8QG50_9FLAO</name>
<comment type="caution">
    <text evidence="2">The sequence shown here is derived from an EMBL/GenBank/DDBJ whole genome shotgun (WGS) entry which is preliminary data.</text>
</comment>
<keyword evidence="1" id="KW-0732">Signal</keyword>
<feature type="signal peptide" evidence="1">
    <location>
        <begin position="1"/>
        <end position="21"/>
    </location>
</feature>
<gene>
    <name evidence="2" type="ORF">EW142_02540</name>
</gene>
<protein>
    <recommendedName>
        <fullName evidence="4">Outer membrane protein beta-barrel domain-containing protein</fullName>
    </recommendedName>
</protein>
<organism evidence="2 3">
    <name type="scientific">Flagellimonas allohymeniacidonis</name>
    <dbReference type="NCBI Taxonomy" id="2517819"/>
    <lineage>
        <taxon>Bacteria</taxon>
        <taxon>Pseudomonadati</taxon>
        <taxon>Bacteroidota</taxon>
        <taxon>Flavobacteriia</taxon>
        <taxon>Flavobacteriales</taxon>
        <taxon>Flavobacteriaceae</taxon>
        <taxon>Flagellimonas</taxon>
    </lineage>
</organism>
<dbReference type="Proteomes" id="UP000291981">
    <property type="component" value="Unassembled WGS sequence"/>
</dbReference>
<keyword evidence="3" id="KW-1185">Reference proteome</keyword>
<accession>A0A4Q8QG50</accession>
<evidence type="ECO:0008006" key="4">
    <source>
        <dbReference type="Google" id="ProtNLM"/>
    </source>
</evidence>
<reference evidence="2 3" key="1">
    <citation type="submission" date="2019-02" db="EMBL/GenBank/DDBJ databases">
        <title>Draft genome sequence of Muricauda sp. 176CP4-71.</title>
        <authorList>
            <person name="Park J.-S."/>
        </authorList>
    </citation>
    <scope>NUCLEOTIDE SEQUENCE [LARGE SCALE GENOMIC DNA]</scope>
    <source>
        <strain evidence="2 3">176CP4-71</strain>
    </source>
</reference>
<proteinExistence type="predicted"/>
<evidence type="ECO:0000313" key="3">
    <source>
        <dbReference type="Proteomes" id="UP000291981"/>
    </source>
</evidence>